<gene>
    <name evidence="1" type="ORF">FHR36_002443</name>
</gene>
<protein>
    <submittedName>
        <fullName evidence="1">Uncharacterized protein</fullName>
    </submittedName>
</protein>
<dbReference type="RefSeq" id="WP_253796339.1">
    <property type="nucleotide sequence ID" value="NZ_BAAAUB010000042.1"/>
</dbReference>
<dbReference type="Proteomes" id="UP001206483">
    <property type="component" value="Unassembled WGS sequence"/>
</dbReference>
<accession>A0ABT1IW77</accession>
<comment type="caution">
    <text evidence="1">The sequence shown here is derived from an EMBL/GenBank/DDBJ whole genome shotgun (WGS) entry which is preliminary data.</text>
</comment>
<evidence type="ECO:0000313" key="1">
    <source>
        <dbReference type="EMBL" id="MCP2309319.1"/>
    </source>
</evidence>
<reference evidence="1 2" key="1">
    <citation type="submission" date="2022-06" db="EMBL/GenBank/DDBJ databases">
        <title>Sequencing the genomes of 1000 actinobacteria strains.</title>
        <authorList>
            <person name="Klenk H.-P."/>
        </authorList>
    </citation>
    <scope>NUCLEOTIDE SEQUENCE [LARGE SCALE GENOMIC DNA]</scope>
    <source>
        <strain evidence="1 2">DSM 41656</strain>
    </source>
</reference>
<sequence>MGEELQPAARHELLSTIWRCLCGEDEELDAACSAAARTGLWQLYRDAAAPSGAAALILNLLESDRARFHNFIRQIENPPKWLSGLIERSAEFDE</sequence>
<keyword evidence="2" id="KW-1185">Reference proteome</keyword>
<proteinExistence type="predicted"/>
<organism evidence="1 2">
    <name type="scientific">Kitasatospora paracochleata</name>
    <dbReference type="NCBI Taxonomy" id="58354"/>
    <lineage>
        <taxon>Bacteria</taxon>
        <taxon>Bacillati</taxon>
        <taxon>Actinomycetota</taxon>
        <taxon>Actinomycetes</taxon>
        <taxon>Kitasatosporales</taxon>
        <taxon>Streptomycetaceae</taxon>
        <taxon>Kitasatospora</taxon>
    </lineage>
</organism>
<evidence type="ECO:0000313" key="2">
    <source>
        <dbReference type="Proteomes" id="UP001206483"/>
    </source>
</evidence>
<name>A0ABT1IW77_9ACTN</name>
<dbReference type="EMBL" id="JAMZDX010000002">
    <property type="protein sequence ID" value="MCP2309319.1"/>
    <property type="molecule type" value="Genomic_DNA"/>
</dbReference>